<evidence type="ECO:0000256" key="6">
    <source>
        <dbReference type="SAM" id="Phobius"/>
    </source>
</evidence>
<dbReference type="InterPro" id="IPR047199">
    <property type="entry name" value="CorA-like"/>
</dbReference>
<dbReference type="SUPFAM" id="SSF144083">
    <property type="entry name" value="Magnesium transport protein CorA, transmembrane region"/>
    <property type="match status" value="1"/>
</dbReference>
<feature type="transmembrane region" description="Helical" evidence="6">
    <location>
        <begin position="254"/>
        <end position="274"/>
    </location>
</feature>
<dbReference type="Gene3D" id="1.20.58.340">
    <property type="entry name" value="Magnesium transport protein CorA, transmembrane region"/>
    <property type="match status" value="2"/>
</dbReference>
<dbReference type="GO" id="GO:0016020">
    <property type="term" value="C:membrane"/>
    <property type="evidence" value="ECO:0007669"/>
    <property type="project" value="UniProtKB-SubCell"/>
</dbReference>
<evidence type="ECO:0000256" key="5">
    <source>
        <dbReference type="ARBA" id="ARBA00023136"/>
    </source>
</evidence>
<dbReference type="AlphaFoldDB" id="A0A415ERK9"/>
<dbReference type="InterPro" id="IPR002523">
    <property type="entry name" value="MgTranspt_CorA/ZnTranspt_ZntB"/>
</dbReference>
<dbReference type="Gene3D" id="3.30.460.20">
    <property type="entry name" value="CorA soluble domain-like"/>
    <property type="match status" value="1"/>
</dbReference>
<evidence type="ECO:0000256" key="2">
    <source>
        <dbReference type="ARBA" id="ARBA00009765"/>
    </source>
</evidence>
<dbReference type="SUPFAM" id="SSF143865">
    <property type="entry name" value="CorA soluble domain-like"/>
    <property type="match status" value="1"/>
</dbReference>
<dbReference type="InterPro" id="IPR045861">
    <property type="entry name" value="CorA_cytoplasmic_dom"/>
</dbReference>
<evidence type="ECO:0000256" key="3">
    <source>
        <dbReference type="ARBA" id="ARBA00022692"/>
    </source>
</evidence>
<dbReference type="EMBL" id="QRMZ01000014">
    <property type="protein sequence ID" value="RHK05878.1"/>
    <property type="molecule type" value="Genomic_DNA"/>
</dbReference>
<evidence type="ECO:0000313" key="7">
    <source>
        <dbReference type="EMBL" id="RHK05878.1"/>
    </source>
</evidence>
<proteinExistence type="inferred from homology"/>
<protein>
    <submittedName>
        <fullName evidence="7">Magnesium transporter CorA family protein</fullName>
    </submittedName>
</protein>
<dbReference type="PANTHER" id="PTHR47891:SF1">
    <property type="entry name" value="CORA-MAGNESIUM AND COBALT TRANSPORTER"/>
    <property type="match status" value="1"/>
</dbReference>
<keyword evidence="5 6" id="KW-0472">Membrane</keyword>
<evidence type="ECO:0000313" key="8">
    <source>
        <dbReference type="Proteomes" id="UP000286288"/>
    </source>
</evidence>
<comment type="subcellular location">
    <subcellularLocation>
        <location evidence="1">Membrane</location>
        <topology evidence="1">Multi-pass membrane protein</topology>
    </subcellularLocation>
</comment>
<feature type="transmembrane region" description="Helical" evidence="6">
    <location>
        <begin position="286"/>
        <end position="306"/>
    </location>
</feature>
<comment type="similarity">
    <text evidence="2">Belongs to the CorA metal ion transporter (MIT) (TC 1.A.35) family.</text>
</comment>
<name>A0A415ERK9_ENTCA</name>
<sequence>MFQYYKMEDRKIRKSSEEDYNWLVVSGTDPEEQRHLLDKYQLPEDIFIGANEPEEVSRLEYLRNTKLNHPILYTLIDLSEVTEDRIEDRLEPVTFIYTKDLLITYVSHQSTLIKRLIEKHEQDIQRYEDIVAYSTLMIYTHYIKGLQEMKKQIDALDEAARKTTENNELFNLADTERDMVYLDHTLRDQNHTVDRLMDRKEFLDRLDNEALVYDIKLRQKFAMKMVTIYRDLLETIGGLFSDMMDNNLNHLMKYLDSAALVVAVPSLIAGLWGINTGGLPGKDNAIGTIIVFGLAILVGILTAVYLSRKDFSK</sequence>
<dbReference type="Pfam" id="PF01544">
    <property type="entry name" value="CorA"/>
    <property type="match status" value="1"/>
</dbReference>
<dbReference type="GO" id="GO:0046873">
    <property type="term" value="F:metal ion transmembrane transporter activity"/>
    <property type="evidence" value="ECO:0007669"/>
    <property type="project" value="InterPro"/>
</dbReference>
<dbReference type="PANTHER" id="PTHR47891">
    <property type="entry name" value="TRANSPORTER-RELATED"/>
    <property type="match status" value="1"/>
</dbReference>
<comment type="caution">
    <text evidence="7">The sequence shown here is derived from an EMBL/GenBank/DDBJ whole genome shotgun (WGS) entry which is preliminary data.</text>
</comment>
<evidence type="ECO:0000256" key="1">
    <source>
        <dbReference type="ARBA" id="ARBA00004141"/>
    </source>
</evidence>
<dbReference type="CDD" id="cd12827">
    <property type="entry name" value="EcCorA_ZntB-like_u2"/>
    <property type="match status" value="1"/>
</dbReference>
<keyword evidence="3 6" id="KW-0812">Transmembrane</keyword>
<gene>
    <name evidence="7" type="ORF">DW084_11125</name>
</gene>
<keyword evidence="4 6" id="KW-1133">Transmembrane helix</keyword>
<dbReference type="Proteomes" id="UP000286288">
    <property type="component" value="Unassembled WGS sequence"/>
</dbReference>
<reference evidence="7 8" key="1">
    <citation type="submission" date="2018-08" db="EMBL/GenBank/DDBJ databases">
        <title>A genome reference for cultivated species of the human gut microbiota.</title>
        <authorList>
            <person name="Zou Y."/>
            <person name="Xue W."/>
            <person name="Luo G."/>
        </authorList>
    </citation>
    <scope>NUCLEOTIDE SEQUENCE [LARGE SCALE GENOMIC DNA]</scope>
    <source>
        <strain evidence="7 8">AF48-16</strain>
    </source>
</reference>
<evidence type="ECO:0000256" key="4">
    <source>
        <dbReference type="ARBA" id="ARBA00022989"/>
    </source>
</evidence>
<accession>A0A415ERK9</accession>
<dbReference type="InterPro" id="IPR045863">
    <property type="entry name" value="CorA_TM1_TM2"/>
</dbReference>
<organism evidence="7 8">
    <name type="scientific">Enterococcus casseliflavus</name>
    <name type="common">Enterococcus flavescens</name>
    <dbReference type="NCBI Taxonomy" id="37734"/>
    <lineage>
        <taxon>Bacteria</taxon>
        <taxon>Bacillati</taxon>
        <taxon>Bacillota</taxon>
        <taxon>Bacilli</taxon>
        <taxon>Lactobacillales</taxon>
        <taxon>Enterococcaceae</taxon>
        <taxon>Enterococcus</taxon>
    </lineage>
</organism>